<dbReference type="Pfam" id="PF08659">
    <property type="entry name" value="KR"/>
    <property type="match status" value="3"/>
</dbReference>
<dbReference type="Gene3D" id="3.40.47.10">
    <property type="match status" value="3"/>
</dbReference>
<dbReference type="SMART" id="SM00822">
    <property type="entry name" value="PKS_KR"/>
    <property type="match status" value="3"/>
</dbReference>
<dbReference type="SUPFAM" id="SSF51735">
    <property type="entry name" value="NAD(P)-binding Rossmann-fold domains"/>
    <property type="match status" value="6"/>
</dbReference>
<dbReference type="SUPFAM" id="SSF52151">
    <property type="entry name" value="FabD/lysophospholipase-like"/>
    <property type="match status" value="3"/>
</dbReference>
<dbReference type="Pfam" id="PF16197">
    <property type="entry name" value="KAsynt_C_assoc"/>
    <property type="match status" value="3"/>
</dbReference>
<protein>
    <submittedName>
        <fullName evidence="10">Uncharacterized protein</fullName>
    </submittedName>
</protein>
<dbReference type="Gene3D" id="3.40.50.720">
    <property type="entry name" value="NAD(P)-binding Rossmann-like Domain"/>
    <property type="match status" value="3"/>
</dbReference>
<dbReference type="SUPFAM" id="SSF55048">
    <property type="entry name" value="Probable ACP-binding domain of malonyl-CoA ACP transacylase"/>
    <property type="match status" value="3"/>
</dbReference>
<keyword evidence="3" id="KW-0597">Phosphoprotein</keyword>
<feature type="domain" description="Ketosynthase family 3 (KS3)" evidence="9">
    <location>
        <begin position="3019"/>
        <end position="3440"/>
    </location>
</feature>
<feature type="domain" description="Ketosynthase family 3 (KS3)" evidence="9">
    <location>
        <begin position="33"/>
        <end position="457"/>
    </location>
</feature>
<feature type="domain" description="Carrier" evidence="8">
    <location>
        <begin position="1386"/>
        <end position="1461"/>
    </location>
</feature>
<dbReference type="Pfam" id="PF00698">
    <property type="entry name" value="Acyl_transf_1"/>
    <property type="match status" value="3"/>
</dbReference>
<evidence type="ECO:0000256" key="5">
    <source>
        <dbReference type="ARBA" id="ARBA00023194"/>
    </source>
</evidence>
<dbReference type="InterPro" id="IPR057326">
    <property type="entry name" value="KR_dom"/>
</dbReference>
<proteinExistence type="predicted"/>
<dbReference type="InterPro" id="IPR016035">
    <property type="entry name" value="Acyl_Trfase/lysoPLipase"/>
</dbReference>
<dbReference type="CDD" id="cd00833">
    <property type="entry name" value="PKS"/>
    <property type="match status" value="3"/>
</dbReference>
<evidence type="ECO:0000256" key="7">
    <source>
        <dbReference type="ARBA" id="ARBA00023315"/>
    </source>
</evidence>
<evidence type="ECO:0000259" key="9">
    <source>
        <dbReference type="PROSITE" id="PS52004"/>
    </source>
</evidence>
<keyword evidence="7" id="KW-0012">Acyltransferase</keyword>
<dbReference type="InterPro" id="IPR006162">
    <property type="entry name" value="Ppantetheine_attach_site"/>
</dbReference>
<keyword evidence="6" id="KW-0511">Multifunctional enzyme</keyword>
<dbReference type="InterPro" id="IPR032821">
    <property type="entry name" value="PKS_assoc"/>
</dbReference>
<name>A0ABP6W2I0_9PSEU</name>
<keyword evidence="5" id="KW-0045">Antibiotic biosynthesis</keyword>
<keyword evidence="4" id="KW-0808">Transferase</keyword>
<dbReference type="SMART" id="SM00827">
    <property type="entry name" value="PKS_AT"/>
    <property type="match status" value="3"/>
</dbReference>
<dbReference type="Pfam" id="PF18369">
    <property type="entry name" value="PKS_DE"/>
    <property type="match status" value="2"/>
</dbReference>
<sequence>MANEDKLRDYLKLVTANLRTARRQLRELSGRGQEPVAVVGIGCRFPGGVRSPEQLWELVDRGTDAVAGFPGDRGWDLENLYDRGTPGDATTRHGGFLHDATEFDAGFFGISPREALAMDPQQRVVLEVAWEALERAGVDPLSLKGSRTGVFAGVYSSGYGTTLPMSSEEVKGHLLTGTANSVLSGRVSFVLGLEGPSVSVDTACSSSLVSVHLATQALRGGECDLALAGGVTVMSAPTLFAEFSRQQGLAADGRCKAFSAEADGTGWGEGAGMLVLERLSDARRNGHRVLAVVRGSAVNSDGASNGLTAPNGPSQQRVIEAALASARLTPADVDVVEAHGTGTALGDPIEAKALLEVYGRNRPEDRPLWLGSVKSNIGHTQAAAGVAGLVKMVMALQHEALPRTLHASNASPHVDWSAGEVRLLTEAVAWPSGERPRCAGVSGFGISGTNAHVLISEAPPVVEDEEAEEPETQPRVKALDGAQAWLVSGRSTEGLAAQAAELGQHLGGRPADLQWSLATTRAALEHRAVVAAADPTAGLAALTHGLPAAELVTGVAGEPGRITFVFPGQGGQWLGMGRELAEVSPVFAARLAECRVALAPYLDLDEALAGELQTADVVQPALWAVMVSLAAVWESAGVRPDAVLGHSQGEIAAAAVAGHLSLEDAAKVVALRSKALTALAGRGGMLSIAESVDAVRTRIAPWGERVSVAAVNGPQSTVVSGEPDALQEIGARAEVRTRLIPVDYASHSAQVDELRDEILDVLQGIEPREAAVPLISSMSGEWNPHLDAGYWYASLREPVEFERAVRLLGAEGYRTFLESSPHPVLSTAIGDSLDDVLALGTLRRDEGGAQRLVLSLAEAHVQGVPVDWTAVLEEAEIVDLPTYAFQRRRFWPEPVARLERDRTDDWRYRVTWTPADPAPATLSGTWLLVTGSADPAQYAEVLSAAGAEVVTLRIDETDRNAFGAQLPEGEFAGVLSLLALDEQPMADRPDVPQGTAATLALVQSLGDAGIDAPLWVLTNGAVVAVPGETPSPVQAQAWGLGRVIGLEHPDRWGGLVDFALDAGFALLPAVLMGREDEVAVRAHGVLARRLERAPRLRTDDVTWTPRGSVLVTGGTGSIGLHIGPWLAERGASRIVLPSRSGPSAGLAELAAGLAEAGTAVDFVTCDIGDRDALAALLARVPELSTVIHAANVFDLTRLDETGPQGLETALAAKVTGAENLAEFATDVDEFVLFSSIAAAWGSNEHGAYAAANAHLDALAQSRRERGLPATSIAWGVWDTRDWDALNAAAAHEPGSVTPARLLRQGMNFLPPAPALTAMGRVLADGDTYLALADLDWTRFAPVFTAVRPRPLLDRIADAQTTVDAPEAPVNDLARRLATLAPGERLRTVTDLVRTHAAATLGHSSAQEVPAARAFRDLGFDSLTAVELRRKLAAATGLKLPSSVVFDYPTPSALAEQLIGQLLGTAAPAETAPVRTADPAEPIAIVGLGCRFPGGVRTPEQYWELLASGVDAVSGFPADRGWDPALYDPDPDHQGKSYTRSGGFLHDAGEFDAGFFGINPREALAMDPQQRLLLEVSWEALERAGIDPETVRGSRTGVFTGGALTGYGAGLAEGDGGAEGYLVTGHSGSIMSGRVAYTLGLEGPAVTIDTACSSSLVALQMAVRALRSGECDLALTGGVMVMATPGQFIGFSRQRGLSADGRCKAFGAGADGMGMSEGAGMIAVERLSDARRNGHPVLAVVRGIATNQDGASNGLTAPNGPSQQRVIRAALADAGLTSADIDAVEAHGTGTRLGDPIEAHALLATYGRDRDRPLWLGSAKSNIGHTQTAAGVAGLLKMVLALRHRTLPKTLHAEVASPEIDWASGRVQLLTEQRPWETTGGPRRAGVSAFGMSGTNAHVILEEAPAGDPAEPKAPHVLAPAGTAWPLSARTPEALAAQAGRLREFALANPELDPADVGWSLATGRTRFDHRAVVVGAGMEELAAGLASVATGQPGAGSFTGSVTDGATTGSVTDGKVVFVFPGQGSQWAGMGRQLLAESPVFAARFAECSRALESVVDFSPADVLAGAEGAPGLDTADVMQPVLWAVMVSLAQVWRACGIEPDAVLGHSQGEIAAAVVAGILSVEDGARVVAVRSKALRDLDTEGGMLSVVMPAEAVRELLAPWGERLAVAAENGPATTVVSGEPGALTEFERELRSRRVLRWRIPATDFVAHSKLVEPLATTLPAELAELCPEPGTVPFFSTVRLSWLDGTELDGDYWYANVREPVRFADSVRALAGTGHHFFVEVSAHPVLTAAIAETAEAAGLPAPVVTGTIERERGGADRVLEALAVPAVHGASVDWTAVLRGRPVELPTYAFQRTHYWPLPKPSVPSGGSAAEARFWQAVEEGDLTGLADTLAVEDRARLDGVLPALASWRRRERGDSAVADWRFRAEWRPVAEPTAGKPAAGELTGTWLVVTPDDSPVHPCVPALEGHGARVVAVGTGGGDPDREALAFRIAEAVSGERITGVVSLCGLDETPLAAFPAVPAGLAATLALVQALGDVGLEAPLWVLTRGAVVTAGGEELHSPVQAQIWGLGRTAAVEVPGRWGGLIDLPQVWDERSAGRFRAVLAAREEDQVALRGTGILARRLVRAPQPAAVRERYAPHGTALITGGTGAIGGHVGRWLSERDARRVVLTSRSGPGAGGVPDLAAGLADAGTAVDVVACDTGSRDDLANLVDRIGPDLSTVMHAAGALDDGVLDRLSTERLASTLTGKAAGAVHLDELTADLDLDAFVLFSSTSATFGNGGQGNYAAANAFLDALAEQRRARGLPGLSLAWGPWDGGGVGQASEGARQRLARNKWEVLMDPALAVRALAQAVEDPTHATLTLMEVDFAALATERGADELRRAPFMRELPEIHAVPAVPEAEEEAEFAQRLPGLPGAEQERLLVELIRTEAAWVMGYRDAAVIDPARAFSEMGLDSLTSVELRNRLGAATGLKLPTTLLFDHPDPVALAGFLRAELTGAAGPATAGPALTRPIEEPLAIVAMGCRFPGGVTSPEELWSLLDAGGDAISGLPADRGWDLDALYDEDPDRPGTAYVREGGFVQGVADFDAGFFGISPREALAMDPQQRLLLEVSWEALERGGIDPATLRGSRTGVFIGGYVSGYDQLGSAELEGHLLTGNATSVLSGRLSYLLGLEGPALTVDTACSSSLVALHMAAKALRGGECELALVGGVTVMATPRDLVGFSRQRGLAADGRCKAFGAGADGMGMSEGAGVIAVERLSDAHRHGHEVLAVVRGSAVNQDGASNGLTAPNGPSQQRVIRAALADAGLSAADVDAVEAHGTGTPLGDPIEVQALQATYGQDRPNPLWLGSVKSNLGHMQAAAGVGGVLKVLLALRNRRLPVTLHADDPSSHIDWDTRTVRLLTEPVAWEPIGRPRRAGVSGFGMSGTNAHVILEEAPEPPRAELPAETVPVVTGLVAWPVSARDAESLAAQAGRLREHVTAHAPDVRDVAWSLVTTRSAFDHRALVLGADAEELSAGLAALATGGTSPGLVTGSVARGGAGKTAFVFPGQGSQWLGMGRDLAAASPVFAARLAECAAALAPYLDLNEVLAGVHGFEAADVVQPALWAVLVSLAEVWRAAGVAPAAVVGHSQGEIAAAVVAGALSLEDGARVVALRSKALTALAGRGGMLSLAEPAEAVRERIAPWDVSIAAVNGPHATVVSGAPEELREIAEAADVRTRMIPVDYASHSAQVDELREEILTALAGITPRRAELTMVSALTGEVLAGPELDAEYWFRSLREPVEFERAVRKLSDDGHGVFVETSPHPVLTSAIEDTVDAVVTGTLRRDEGGAWRLLRSFGVAAVQGVAVDWPAVLGRAAKVDLPTYAFRHQRFWPQPVTEADGSDSGFWAAVDRGDTRELADTLSLDDGRIGDLLPALAAYRQRERVSDWRYRVTWAPVAEPATTTLSGPWLVVGDPAETAPIAAALSARGAEVTVDVTGLSREGEFTGVVSVAAMGGAGLASTLRLVQHGIDAPLWVLTRGAVATGAGEGAIPEQAQVWGFGRVVALEHPQRWGGLVDLPSTWDERVAARLCAVLTGSEDQVALRRSGILARRLTRADRPRVRQTWQPRGTVLVTGGHGALGRHTARWLADRGAERVVLTAPEINPSTAAEIADGGADVFVSTCDTTDRASLAALLARTAPTAVVHADGAGQATPVAETGVEELAAIAAAKAAGAKHLDELTDDLDAFVVFSSIAATWGSALVGGYAAGNASAEAVAERRRARGLPATTVAWGPWTGGAEAGQSVRHGLRTLDPAAAVRALAQVLDAGEQAVTIADVDWARFAPAFTLRRPSPLVEALPEAAAALAEPEPEPTGGAGRLAALPRAQREQELTELVRTEAARVLDHTGPADVDRDRAFSALGFDSLTSVELRNRLTAVTGVKLPSTVVFQYPTPAELAARLAELLGADDGAAGALAGLDRLDAALAGAADAEDAGRVTARLEAVVARWRELRGERPGIAETLADAGDDEVFDFIGSEFGIQ</sequence>
<evidence type="ECO:0000313" key="10">
    <source>
        <dbReference type="EMBL" id="GAA3545420.1"/>
    </source>
</evidence>
<dbReference type="Gene3D" id="3.30.70.3290">
    <property type="match status" value="3"/>
</dbReference>
<dbReference type="Pfam" id="PF08990">
    <property type="entry name" value="Docking"/>
    <property type="match status" value="1"/>
</dbReference>
<dbReference type="InterPro" id="IPR018201">
    <property type="entry name" value="Ketoacyl_synth_AS"/>
</dbReference>
<dbReference type="SMART" id="SM01294">
    <property type="entry name" value="PKS_PP_betabranch"/>
    <property type="match status" value="3"/>
</dbReference>
<dbReference type="Gene3D" id="1.10.1200.10">
    <property type="entry name" value="ACP-like"/>
    <property type="match status" value="3"/>
</dbReference>
<dbReference type="Gene3D" id="3.40.366.10">
    <property type="entry name" value="Malonyl-Coenzyme A Acyl Carrier Protein, domain 2"/>
    <property type="match status" value="3"/>
</dbReference>
<dbReference type="PROSITE" id="PS00012">
    <property type="entry name" value="PHOSPHOPANTETHEINE"/>
    <property type="match status" value="3"/>
</dbReference>
<evidence type="ECO:0000256" key="6">
    <source>
        <dbReference type="ARBA" id="ARBA00023268"/>
    </source>
</evidence>
<dbReference type="InterPro" id="IPR001227">
    <property type="entry name" value="Ac_transferase_dom_sf"/>
</dbReference>
<dbReference type="InterPro" id="IPR009081">
    <property type="entry name" value="PP-bd_ACP"/>
</dbReference>
<dbReference type="Pfam" id="PF00109">
    <property type="entry name" value="ketoacyl-synt"/>
    <property type="match status" value="3"/>
</dbReference>
<dbReference type="PROSITE" id="PS50075">
    <property type="entry name" value="CARRIER"/>
    <property type="match status" value="3"/>
</dbReference>
<dbReference type="CDD" id="cd08952">
    <property type="entry name" value="KR_1_SDR_x"/>
    <property type="match status" value="3"/>
</dbReference>
<dbReference type="Gene3D" id="6.10.140.1830">
    <property type="match status" value="2"/>
</dbReference>
<dbReference type="InterPro" id="IPR013968">
    <property type="entry name" value="PKS_KR"/>
</dbReference>
<dbReference type="SUPFAM" id="SSF47336">
    <property type="entry name" value="ACP-like"/>
    <property type="match status" value="3"/>
</dbReference>
<dbReference type="EMBL" id="BAAAZN010000006">
    <property type="protein sequence ID" value="GAA3545420.1"/>
    <property type="molecule type" value="Genomic_DNA"/>
</dbReference>
<dbReference type="Proteomes" id="UP001500689">
    <property type="component" value="Unassembled WGS sequence"/>
</dbReference>
<dbReference type="InterPro" id="IPR020806">
    <property type="entry name" value="PKS_PP-bd"/>
</dbReference>
<evidence type="ECO:0000259" key="8">
    <source>
        <dbReference type="PROSITE" id="PS50075"/>
    </source>
</evidence>
<feature type="domain" description="Ketosynthase family 3 (KS3)" evidence="9">
    <location>
        <begin position="1479"/>
        <end position="1902"/>
    </location>
</feature>
<dbReference type="SMART" id="SM00825">
    <property type="entry name" value="PKS_KS"/>
    <property type="match status" value="3"/>
</dbReference>
<dbReference type="InterPro" id="IPR036291">
    <property type="entry name" value="NAD(P)-bd_dom_sf"/>
</dbReference>
<dbReference type="NCBIfam" id="NF045894">
    <property type="entry name" value="PKS_plus_SDR"/>
    <property type="match status" value="2"/>
</dbReference>
<evidence type="ECO:0000256" key="1">
    <source>
        <dbReference type="ARBA" id="ARBA00001957"/>
    </source>
</evidence>
<feature type="domain" description="Carrier" evidence="8">
    <location>
        <begin position="2926"/>
        <end position="3001"/>
    </location>
</feature>
<dbReference type="InterPro" id="IPR041618">
    <property type="entry name" value="PKS_DE"/>
</dbReference>
<dbReference type="Pfam" id="PF00550">
    <property type="entry name" value="PP-binding"/>
    <property type="match status" value="3"/>
</dbReference>
<dbReference type="PROSITE" id="PS52004">
    <property type="entry name" value="KS3_2"/>
    <property type="match status" value="3"/>
</dbReference>
<keyword evidence="11" id="KW-1185">Reference proteome</keyword>
<dbReference type="PROSITE" id="PS00606">
    <property type="entry name" value="KS3_1"/>
    <property type="match status" value="3"/>
</dbReference>
<dbReference type="InterPro" id="IPR014030">
    <property type="entry name" value="Ketoacyl_synth_N"/>
</dbReference>
<keyword evidence="2" id="KW-0596">Phosphopantetheine</keyword>
<dbReference type="PANTHER" id="PTHR43775:SF51">
    <property type="entry name" value="INACTIVE PHENOLPHTHIOCEROL SYNTHESIS POLYKETIDE SYNTHASE TYPE I PKS1-RELATED"/>
    <property type="match status" value="1"/>
</dbReference>
<dbReference type="RefSeq" id="WP_344860223.1">
    <property type="nucleotide sequence ID" value="NZ_BAAAZN010000006.1"/>
</dbReference>
<accession>A0ABP6W2I0</accession>
<dbReference type="InterPro" id="IPR020841">
    <property type="entry name" value="PKS_Beta-ketoAc_synthase_dom"/>
</dbReference>
<dbReference type="PANTHER" id="PTHR43775">
    <property type="entry name" value="FATTY ACID SYNTHASE"/>
    <property type="match status" value="1"/>
</dbReference>
<dbReference type="SUPFAM" id="SSF53901">
    <property type="entry name" value="Thiolase-like"/>
    <property type="match status" value="3"/>
</dbReference>
<dbReference type="InterPro" id="IPR016039">
    <property type="entry name" value="Thiolase-like"/>
</dbReference>
<feature type="domain" description="Carrier" evidence="8">
    <location>
        <begin position="4374"/>
        <end position="4449"/>
    </location>
</feature>
<comment type="cofactor">
    <cofactor evidence="1">
        <name>pantetheine 4'-phosphate</name>
        <dbReference type="ChEBI" id="CHEBI:47942"/>
    </cofactor>
</comment>
<reference evidence="11" key="1">
    <citation type="journal article" date="2019" name="Int. J. Syst. Evol. Microbiol.">
        <title>The Global Catalogue of Microorganisms (GCM) 10K type strain sequencing project: providing services to taxonomists for standard genome sequencing and annotation.</title>
        <authorList>
            <consortium name="The Broad Institute Genomics Platform"/>
            <consortium name="The Broad Institute Genome Sequencing Center for Infectious Disease"/>
            <person name="Wu L."/>
            <person name="Ma J."/>
        </authorList>
    </citation>
    <scope>NUCLEOTIDE SEQUENCE [LARGE SCALE GENOMIC DNA]</scope>
    <source>
        <strain evidence="11">JCM 16898</strain>
    </source>
</reference>
<dbReference type="Pfam" id="PF02801">
    <property type="entry name" value="Ketoacyl-synt_C"/>
    <property type="match status" value="3"/>
</dbReference>
<dbReference type="InterPro" id="IPR036736">
    <property type="entry name" value="ACP-like_sf"/>
</dbReference>
<dbReference type="InterPro" id="IPR014031">
    <property type="entry name" value="Ketoacyl_synth_C"/>
</dbReference>
<dbReference type="SMART" id="SM00823">
    <property type="entry name" value="PKS_PP"/>
    <property type="match status" value="3"/>
</dbReference>
<comment type="caution">
    <text evidence="10">The sequence shown here is derived from an EMBL/GenBank/DDBJ whole genome shotgun (WGS) entry which is preliminary data.</text>
</comment>
<organism evidence="10 11">
    <name type="scientific">Amycolatopsis ultiminotia</name>
    <dbReference type="NCBI Taxonomy" id="543629"/>
    <lineage>
        <taxon>Bacteria</taxon>
        <taxon>Bacillati</taxon>
        <taxon>Actinomycetota</taxon>
        <taxon>Actinomycetes</taxon>
        <taxon>Pseudonocardiales</taxon>
        <taxon>Pseudonocardiaceae</taxon>
        <taxon>Amycolatopsis</taxon>
    </lineage>
</organism>
<dbReference type="InterPro" id="IPR014043">
    <property type="entry name" value="Acyl_transferase_dom"/>
</dbReference>
<evidence type="ECO:0000256" key="2">
    <source>
        <dbReference type="ARBA" id="ARBA00022450"/>
    </source>
</evidence>
<gene>
    <name evidence="10" type="ORF">GCM10022222_31260</name>
</gene>
<evidence type="ECO:0000313" key="11">
    <source>
        <dbReference type="Proteomes" id="UP001500689"/>
    </source>
</evidence>
<dbReference type="InterPro" id="IPR050091">
    <property type="entry name" value="PKS_NRPS_Biosynth_Enz"/>
</dbReference>
<evidence type="ECO:0000256" key="4">
    <source>
        <dbReference type="ARBA" id="ARBA00022679"/>
    </source>
</evidence>
<dbReference type="InterPro" id="IPR015083">
    <property type="entry name" value="NorB/c/GfsB-D-like_docking"/>
</dbReference>
<dbReference type="InterPro" id="IPR016036">
    <property type="entry name" value="Malonyl_transacylase_ACP-bd"/>
</dbReference>
<evidence type="ECO:0000256" key="3">
    <source>
        <dbReference type="ARBA" id="ARBA00022553"/>
    </source>
</evidence>